<dbReference type="Proteomes" id="UP000273500">
    <property type="component" value="Unassembled WGS sequence"/>
</dbReference>
<protein>
    <recommendedName>
        <fullName evidence="3">Outer membrane protein beta-barrel domain-containing protein</fullName>
    </recommendedName>
</protein>
<dbReference type="RefSeq" id="WP_125418727.1">
    <property type="nucleotide sequence ID" value="NZ_RWIT01000002.1"/>
</dbReference>
<dbReference type="AlphaFoldDB" id="A0A428KTZ9"/>
<keyword evidence="2" id="KW-1185">Reference proteome</keyword>
<proteinExistence type="predicted"/>
<accession>A0A428KTZ9</accession>
<dbReference type="OrthoDB" id="884476at2"/>
<reference evidence="1 2" key="1">
    <citation type="submission" date="2018-12" db="EMBL/GenBank/DDBJ databases">
        <authorList>
            <person name="Feng G."/>
            <person name="Zhu H."/>
        </authorList>
    </citation>
    <scope>NUCLEOTIDE SEQUENCE [LARGE SCALE GENOMIC DNA]</scope>
    <source>
        <strain evidence="1 2">KCTC 12533</strain>
    </source>
</reference>
<comment type="caution">
    <text evidence="1">The sequence shown here is derived from an EMBL/GenBank/DDBJ whole genome shotgun (WGS) entry which is preliminary data.</text>
</comment>
<sequence length="212" mass="23119">MADSSRLAHRAYVGIGGNLGRYIDFRAKEYAGKNPQLSPSIVAGIQVWPGIALDGGGLTFAVRRDYSRSYINYSADHTTYTLSYEEGAIFRRYYILPVLVRFTIAESPDTKLDLLTGASIFHTREKTQTTLLNSAHVSTGYTTTSGSATTARFVVGVGLRFALTRSLEMATEVRSTPGSILAPLLGSPVLLPLNMDLSMRYQFPTATTPAPR</sequence>
<organism evidence="1 2">
    <name type="scientific">Hymenobacter rigui</name>
    <dbReference type="NCBI Taxonomy" id="334424"/>
    <lineage>
        <taxon>Bacteria</taxon>
        <taxon>Pseudomonadati</taxon>
        <taxon>Bacteroidota</taxon>
        <taxon>Cytophagia</taxon>
        <taxon>Cytophagales</taxon>
        <taxon>Hymenobacteraceae</taxon>
        <taxon>Hymenobacter</taxon>
    </lineage>
</organism>
<evidence type="ECO:0000313" key="2">
    <source>
        <dbReference type="Proteomes" id="UP000273500"/>
    </source>
</evidence>
<name>A0A428KTZ9_9BACT</name>
<evidence type="ECO:0000313" key="1">
    <source>
        <dbReference type="EMBL" id="RSK50052.1"/>
    </source>
</evidence>
<gene>
    <name evidence="1" type="ORF">EI291_05215</name>
</gene>
<evidence type="ECO:0008006" key="3">
    <source>
        <dbReference type="Google" id="ProtNLM"/>
    </source>
</evidence>
<dbReference type="EMBL" id="RWIT01000002">
    <property type="protein sequence ID" value="RSK50052.1"/>
    <property type="molecule type" value="Genomic_DNA"/>
</dbReference>